<name>A0A6J5RKG5_9CAUD</name>
<organism evidence="1">
    <name type="scientific">uncultured Caudovirales phage</name>
    <dbReference type="NCBI Taxonomy" id="2100421"/>
    <lineage>
        <taxon>Viruses</taxon>
        <taxon>Duplodnaviria</taxon>
        <taxon>Heunggongvirae</taxon>
        <taxon>Uroviricota</taxon>
        <taxon>Caudoviricetes</taxon>
        <taxon>Peduoviridae</taxon>
        <taxon>Maltschvirus</taxon>
        <taxon>Maltschvirus maltsch</taxon>
    </lineage>
</organism>
<protein>
    <submittedName>
        <fullName evidence="1">Uncharacterized protein</fullName>
    </submittedName>
</protein>
<proteinExistence type="predicted"/>
<accession>A0A6J5RKG5</accession>
<evidence type="ECO:0000313" key="1">
    <source>
        <dbReference type="EMBL" id="CAB4194816.1"/>
    </source>
</evidence>
<dbReference type="EMBL" id="LR797220">
    <property type="protein sequence ID" value="CAB4194816.1"/>
    <property type="molecule type" value="Genomic_DNA"/>
</dbReference>
<sequence length="181" mass="19795">MALNENLLMAVLPANPKVIGSKPYTGNSDGAAAGPRAGMDEWIRQAIKHGGGAFWNNGSWGVRDMRGSTNLSVHATGRAVDLSYRPSEKHPTANRKATIAFINIVLANANELGVECILDYLLKPYGRGWQCTRQAWSKYSKPTIHGAPGGDWLHIEINPQMADSPNLVKQAFQRVFTELPQ</sequence>
<reference evidence="1" key="1">
    <citation type="submission" date="2020-05" db="EMBL/GenBank/DDBJ databases">
        <authorList>
            <person name="Chiriac C."/>
            <person name="Salcher M."/>
            <person name="Ghai R."/>
            <person name="Kavagutti S V."/>
        </authorList>
    </citation>
    <scope>NUCLEOTIDE SEQUENCE</scope>
</reference>
<gene>
    <name evidence="1" type="ORF">UFOVP1269_7</name>
</gene>